<evidence type="ECO:0000256" key="5">
    <source>
        <dbReference type="SAM" id="Phobius"/>
    </source>
</evidence>
<dbReference type="InterPro" id="IPR011009">
    <property type="entry name" value="Kinase-like_dom_sf"/>
</dbReference>
<dbReference type="GO" id="GO:0004672">
    <property type="term" value="F:protein kinase activity"/>
    <property type="evidence" value="ECO:0007669"/>
    <property type="project" value="InterPro"/>
</dbReference>
<proteinExistence type="predicted"/>
<dbReference type="Pfam" id="PF07714">
    <property type="entry name" value="PK_Tyr_Ser-Thr"/>
    <property type="match status" value="1"/>
</dbReference>
<evidence type="ECO:0000313" key="8">
    <source>
        <dbReference type="Proteomes" id="UP000267096"/>
    </source>
</evidence>
<keyword evidence="5" id="KW-1133">Transmembrane helix</keyword>
<keyword evidence="8" id="KW-1185">Reference proteome</keyword>
<dbReference type="Proteomes" id="UP000267096">
    <property type="component" value="Unassembled WGS sequence"/>
</dbReference>
<reference evidence="7 8" key="1">
    <citation type="submission" date="2018-11" db="EMBL/GenBank/DDBJ databases">
        <authorList>
            <consortium name="Pathogen Informatics"/>
        </authorList>
    </citation>
    <scope>NUCLEOTIDE SEQUENCE [LARGE SCALE GENOMIC DNA]</scope>
</reference>
<dbReference type="OrthoDB" id="635774at2759"/>
<feature type="domain" description="Protein kinase" evidence="6">
    <location>
        <begin position="84"/>
        <end position="175"/>
    </location>
</feature>
<evidence type="ECO:0000256" key="2">
    <source>
        <dbReference type="ARBA" id="ARBA00022840"/>
    </source>
</evidence>
<evidence type="ECO:0000256" key="3">
    <source>
        <dbReference type="PROSITE-ProRule" id="PRU10141"/>
    </source>
</evidence>
<gene>
    <name evidence="7" type="ORF">ASIM_LOCUS3544</name>
</gene>
<sequence length="175" mass="20060">MRSAIAEKKKKQKKAKGLFSTLGRKEDRDNKNKVFVPSTTIPSTNPVAQTSEQDATCLITKDQVSYSSLLSNKPDYWFGRIYRIKLMERLGEGSFAIVKRAIWTRSDGTKVDVAVKILRDATAEVIEDLQTEVNNMQKLQHPYLIRLYGIVFSNPAMMVIFRCVRPILLLFDFIR</sequence>
<dbReference type="SUPFAM" id="SSF56112">
    <property type="entry name" value="Protein kinase-like (PK-like)"/>
    <property type="match status" value="1"/>
</dbReference>
<dbReference type="InterPro" id="IPR017441">
    <property type="entry name" value="Protein_kinase_ATP_BS"/>
</dbReference>
<feature type="binding site" evidence="3">
    <location>
        <position position="116"/>
    </location>
    <ligand>
        <name>ATP</name>
        <dbReference type="ChEBI" id="CHEBI:30616"/>
    </ligand>
</feature>
<dbReference type="PROSITE" id="PS50011">
    <property type="entry name" value="PROTEIN_KINASE_DOM"/>
    <property type="match status" value="1"/>
</dbReference>
<name>A0A3P6PRB4_ANISI</name>
<evidence type="ECO:0000313" key="7">
    <source>
        <dbReference type="EMBL" id="VDK21878.1"/>
    </source>
</evidence>
<organism evidence="7 8">
    <name type="scientific">Anisakis simplex</name>
    <name type="common">Herring worm</name>
    <dbReference type="NCBI Taxonomy" id="6269"/>
    <lineage>
        <taxon>Eukaryota</taxon>
        <taxon>Metazoa</taxon>
        <taxon>Ecdysozoa</taxon>
        <taxon>Nematoda</taxon>
        <taxon>Chromadorea</taxon>
        <taxon>Rhabditida</taxon>
        <taxon>Spirurina</taxon>
        <taxon>Ascaridomorpha</taxon>
        <taxon>Ascaridoidea</taxon>
        <taxon>Anisakidae</taxon>
        <taxon>Anisakis</taxon>
        <taxon>Anisakis simplex complex</taxon>
    </lineage>
</organism>
<dbReference type="PROSITE" id="PS00107">
    <property type="entry name" value="PROTEIN_KINASE_ATP"/>
    <property type="match status" value="1"/>
</dbReference>
<feature type="region of interest" description="Disordered" evidence="4">
    <location>
        <begin position="1"/>
        <end position="30"/>
    </location>
</feature>
<dbReference type="InterPro" id="IPR000719">
    <property type="entry name" value="Prot_kinase_dom"/>
</dbReference>
<evidence type="ECO:0000259" key="6">
    <source>
        <dbReference type="PROSITE" id="PS50011"/>
    </source>
</evidence>
<dbReference type="Gene3D" id="3.30.200.20">
    <property type="entry name" value="Phosphorylase Kinase, domain 1"/>
    <property type="match status" value="1"/>
</dbReference>
<dbReference type="AlphaFoldDB" id="A0A3P6PRB4"/>
<dbReference type="GO" id="GO:0005524">
    <property type="term" value="F:ATP binding"/>
    <property type="evidence" value="ECO:0007669"/>
    <property type="project" value="UniProtKB-UniRule"/>
</dbReference>
<accession>A0A3P6PRB4</accession>
<feature type="transmembrane region" description="Helical" evidence="5">
    <location>
        <begin position="143"/>
        <end position="161"/>
    </location>
</feature>
<keyword evidence="5" id="KW-0812">Transmembrane</keyword>
<dbReference type="PANTHER" id="PTHR24418">
    <property type="entry name" value="TYROSINE-PROTEIN KINASE"/>
    <property type="match status" value="1"/>
</dbReference>
<protein>
    <recommendedName>
        <fullName evidence="6">Protein kinase domain-containing protein</fullName>
    </recommendedName>
</protein>
<dbReference type="InterPro" id="IPR001245">
    <property type="entry name" value="Ser-Thr/Tyr_kinase_cat_dom"/>
</dbReference>
<keyword evidence="2 3" id="KW-0067">ATP-binding</keyword>
<evidence type="ECO:0000256" key="1">
    <source>
        <dbReference type="ARBA" id="ARBA00022741"/>
    </source>
</evidence>
<keyword evidence="1 3" id="KW-0547">Nucleotide-binding</keyword>
<evidence type="ECO:0000256" key="4">
    <source>
        <dbReference type="SAM" id="MobiDB-lite"/>
    </source>
</evidence>
<dbReference type="InterPro" id="IPR050198">
    <property type="entry name" value="Non-receptor_tyrosine_kinases"/>
</dbReference>
<keyword evidence="5" id="KW-0472">Membrane</keyword>
<dbReference type="EMBL" id="UYRR01005573">
    <property type="protein sequence ID" value="VDK21878.1"/>
    <property type="molecule type" value="Genomic_DNA"/>
</dbReference>